<protein>
    <recommendedName>
        <fullName evidence="4">Fumarate hydratase class II</fullName>
        <shortName evidence="4">Fumarase C</shortName>
        <ecNumber evidence="4">4.2.1.2</ecNumber>
    </recommendedName>
    <alternativeName>
        <fullName evidence="4">Aerobic fumarase</fullName>
    </alternativeName>
    <alternativeName>
        <fullName evidence="4">Iron-independent fumarase</fullName>
    </alternativeName>
</protein>
<gene>
    <name evidence="4 7" type="primary">fumC</name>
    <name evidence="7" type="ORF">P1J78_14925</name>
</gene>
<keyword evidence="3 4" id="KW-0456">Lyase</keyword>
<feature type="binding site" evidence="4">
    <location>
        <position position="187"/>
    </location>
    <ligand>
        <name>substrate</name>
    </ligand>
</feature>
<dbReference type="Gene3D" id="1.10.40.30">
    <property type="entry name" value="Fumarase/aspartase (C-terminal domain)"/>
    <property type="match status" value="1"/>
</dbReference>
<dbReference type="GO" id="GO:0006099">
    <property type="term" value="P:tricarboxylic acid cycle"/>
    <property type="evidence" value="ECO:0007669"/>
    <property type="project" value="UniProtKB-UniRule"/>
</dbReference>
<proteinExistence type="inferred from homology"/>
<keyword evidence="4" id="KW-0963">Cytoplasm</keyword>
<organism evidence="7 8">
    <name type="scientific">Psychromarinibacter sediminicola</name>
    <dbReference type="NCBI Taxonomy" id="3033385"/>
    <lineage>
        <taxon>Bacteria</taxon>
        <taxon>Pseudomonadati</taxon>
        <taxon>Pseudomonadota</taxon>
        <taxon>Alphaproteobacteria</taxon>
        <taxon>Rhodobacterales</taxon>
        <taxon>Paracoccaceae</taxon>
        <taxon>Psychromarinibacter</taxon>
    </lineage>
</organism>
<dbReference type="FunFam" id="1.10.40.30:FF:000002">
    <property type="entry name" value="Fumarate hydratase class II"/>
    <property type="match status" value="1"/>
</dbReference>
<feature type="binding site" evidence="4">
    <location>
        <position position="319"/>
    </location>
    <ligand>
        <name>substrate</name>
    </ligand>
</feature>
<comment type="function">
    <text evidence="4">Involved in the TCA cycle. Catalyzes the stereospecific interconversion of fumarate to L-malate.</text>
</comment>
<dbReference type="PRINTS" id="PR00145">
    <property type="entry name" value="ARGSUCLYASE"/>
</dbReference>
<evidence type="ECO:0000256" key="4">
    <source>
        <dbReference type="HAMAP-Rule" id="MF_00743"/>
    </source>
</evidence>
<feature type="domain" description="Fumarate lyase N-terminal" evidence="5">
    <location>
        <begin position="13"/>
        <end position="342"/>
    </location>
</feature>
<dbReference type="InterPro" id="IPR000362">
    <property type="entry name" value="Fumarate_lyase_fam"/>
</dbReference>
<comment type="pathway">
    <text evidence="4">Carbohydrate metabolism; tricarboxylic acid cycle; (S)-malate from fumarate: step 1/1.</text>
</comment>
<comment type="miscellaneous">
    <text evidence="4">There are 2 substrate-binding sites: the catalytic A site, and the non-catalytic B site that may play a role in the transfer of substrate or product between the active site and the solvent. Alternatively, the B site may bind allosteric effectors.</text>
</comment>
<keyword evidence="8" id="KW-1185">Reference proteome</keyword>
<dbReference type="InterPro" id="IPR020557">
    <property type="entry name" value="Fumarate_lyase_CS"/>
</dbReference>
<dbReference type="Pfam" id="PF00206">
    <property type="entry name" value="Lyase_1"/>
    <property type="match status" value="1"/>
</dbReference>
<dbReference type="GO" id="GO:0004333">
    <property type="term" value="F:fumarate hydratase activity"/>
    <property type="evidence" value="ECO:0007669"/>
    <property type="project" value="UniProtKB-UniRule"/>
</dbReference>
<dbReference type="NCBIfam" id="TIGR00979">
    <property type="entry name" value="fumC_II"/>
    <property type="match status" value="1"/>
</dbReference>
<feature type="active site" description="Proton donor/acceptor" evidence="4">
    <location>
        <position position="188"/>
    </location>
</feature>
<dbReference type="AlphaFoldDB" id="A0AAE3TAJ3"/>
<dbReference type="GO" id="GO:0005737">
    <property type="term" value="C:cytoplasm"/>
    <property type="evidence" value="ECO:0007669"/>
    <property type="project" value="UniProtKB-SubCell"/>
</dbReference>
<feature type="active site" evidence="4">
    <location>
        <position position="318"/>
    </location>
</feature>
<dbReference type="Pfam" id="PF10415">
    <property type="entry name" value="FumaraseC_C"/>
    <property type="match status" value="1"/>
</dbReference>
<dbReference type="Gene3D" id="1.20.200.10">
    <property type="entry name" value="Fumarase/aspartase (Central domain)"/>
    <property type="match status" value="1"/>
</dbReference>
<dbReference type="InterPro" id="IPR024083">
    <property type="entry name" value="Fumarase/histidase_N"/>
</dbReference>
<keyword evidence="2 4" id="KW-0816">Tricarboxylic acid cycle</keyword>
<evidence type="ECO:0000313" key="7">
    <source>
        <dbReference type="EMBL" id="MDF0602034.1"/>
    </source>
</evidence>
<dbReference type="InterPro" id="IPR008948">
    <property type="entry name" value="L-Aspartase-like"/>
</dbReference>
<reference evidence="7" key="1">
    <citation type="submission" date="2023-03" db="EMBL/GenBank/DDBJ databases">
        <title>Multiphase analysis and comparison of six strains from genera Psychromarinibacter, Lutimaribacter, and Maritimibacter, including a novel species: Psychromarinibacter sediminicola sp. nov.</title>
        <authorList>
            <person name="Wang Y.-H."/>
            <person name="Ye M.-Q."/>
            <person name="Du Z.-J."/>
        </authorList>
    </citation>
    <scope>NUCLEOTIDE SEQUENCE</scope>
    <source>
        <strain evidence="7">C21-152</strain>
    </source>
</reference>
<dbReference type="RefSeq" id="WP_275568172.1">
    <property type="nucleotide sequence ID" value="NZ_JARGYC010000040.1"/>
</dbReference>
<dbReference type="Proteomes" id="UP001220964">
    <property type="component" value="Unassembled WGS sequence"/>
</dbReference>
<feature type="site" description="Important for catalytic activity" evidence="4">
    <location>
        <position position="331"/>
    </location>
</feature>
<feature type="binding site" evidence="4">
    <location>
        <begin position="324"/>
        <end position="326"/>
    </location>
    <ligand>
        <name>substrate</name>
    </ligand>
</feature>
<feature type="binding site" evidence="4">
    <location>
        <begin position="139"/>
        <end position="141"/>
    </location>
    <ligand>
        <name>substrate</name>
    </ligand>
</feature>
<sequence>MTATRTETDSFGPLDVPADKYWGAQTQRSIRNFPIGWETQPVPIVRALGVVKKACAQANRELGTLDPKLADAIIEAAGEVIDGKHDDNFPLVVWQTGSGTQSNMNANEVISNRAIEILGGTLGSKDPVHPNDHCNMGQSSNDTFPTAMHVAIAMQAHNVLLPGLAKLHAALEAKEVEFRDIIKIGRTHTQDATPLTLGQEFSGYAHQVRKGIERVKSALADIYELAQGGTAVGTGLNTKKGWAEMVAANMAEITGLPFVTAPNKFEALAAHDAMVMFSGALKTVAASLFKIANDIRLLGSGPRSGLGELILPENEPGSSIMPGKVNPTQAEALTMVCAHVMGNDAAVGFAGSQGHFELNVYNPMMSYNVLQSMQLLGDSASAFTDNMVNGIQANEARIETLMKESLMLVTALAPTIGYDNATKVAKTAHKNGTTLREEAINLGFVDAETFDRVVRPEDMIGPKE</sequence>
<dbReference type="PANTHER" id="PTHR11444:SF1">
    <property type="entry name" value="FUMARATE HYDRATASE, MITOCHONDRIAL"/>
    <property type="match status" value="1"/>
</dbReference>
<feature type="domain" description="Fumarase C C-terminal" evidence="6">
    <location>
        <begin position="408"/>
        <end position="460"/>
    </location>
</feature>
<feature type="binding site" description="in site B" evidence="4">
    <location>
        <begin position="129"/>
        <end position="132"/>
    </location>
    <ligand>
        <name>substrate</name>
    </ligand>
</feature>
<evidence type="ECO:0000259" key="6">
    <source>
        <dbReference type="Pfam" id="PF10415"/>
    </source>
</evidence>
<dbReference type="EMBL" id="JARGYC010000040">
    <property type="protein sequence ID" value="MDF0602034.1"/>
    <property type="molecule type" value="Genomic_DNA"/>
</dbReference>
<dbReference type="SUPFAM" id="SSF48557">
    <property type="entry name" value="L-aspartase-like"/>
    <property type="match status" value="1"/>
</dbReference>
<dbReference type="EC" id="4.2.1.2" evidence="4"/>
<name>A0AAE3TAJ3_9RHOB</name>
<dbReference type="NCBIfam" id="NF008909">
    <property type="entry name" value="PRK12273.1"/>
    <property type="match status" value="1"/>
</dbReference>
<evidence type="ECO:0000256" key="2">
    <source>
        <dbReference type="ARBA" id="ARBA00022532"/>
    </source>
</evidence>
<dbReference type="Gene3D" id="1.10.275.10">
    <property type="entry name" value="Fumarase/aspartase (N-terminal domain)"/>
    <property type="match status" value="1"/>
</dbReference>
<dbReference type="FunFam" id="1.10.275.10:FF:000001">
    <property type="entry name" value="Fumarate hydratase, mitochondrial"/>
    <property type="match status" value="1"/>
</dbReference>
<comment type="caution">
    <text evidence="7">The sequence shown here is derived from an EMBL/GenBank/DDBJ whole genome shotgun (WGS) entry which is preliminary data.</text>
</comment>
<evidence type="ECO:0000256" key="3">
    <source>
        <dbReference type="ARBA" id="ARBA00023239"/>
    </source>
</evidence>
<dbReference type="PANTHER" id="PTHR11444">
    <property type="entry name" value="ASPARTATEAMMONIA/ARGININOSUCCINATE/ADENYLOSUCCINATE LYASE"/>
    <property type="match status" value="1"/>
</dbReference>
<evidence type="ECO:0000256" key="1">
    <source>
        <dbReference type="ARBA" id="ARBA00009084"/>
    </source>
</evidence>
<dbReference type="InterPro" id="IPR022761">
    <property type="entry name" value="Fumarate_lyase_N"/>
</dbReference>
<accession>A0AAE3TAJ3</accession>
<comment type="similarity">
    <text evidence="1 4">Belongs to the class-II fumarase/aspartase family. Fumarase subfamily.</text>
</comment>
<dbReference type="CDD" id="cd01362">
    <property type="entry name" value="Fumarase_classII"/>
    <property type="match status" value="1"/>
</dbReference>
<dbReference type="InterPro" id="IPR005677">
    <property type="entry name" value="Fum_hydII"/>
</dbReference>
<comment type="catalytic activity">
    <reaction evidence="4">
        <text>(S)-malate = fumarate + H2O</text>
        <dbReference type="Rhea" id="RHEA:12460"/>
        <dbReference type="ChEBI" id="CHEBI:15377"/>
        <dbReference type="ChEBI" id="CHEBI:15589"/>
        <dbReference type="ChEBI" id="CHEBI:29806"/>
        <dbReference type="EC" id="4.2.1.2"/>
    </reaction>
</comment>
<dbReference type="FunFam" id="1.20.200.10:FF:000001">
    <property type="entry name" value="Fumarate hydratase, mitochondrial"/>
    <property type="match status" value="1"/>
</dbReference>
<dbReference type="GO" id="GO:0006106">
    <property type="term" value="P:fumarate metabolic process"/>
    <property type="evidence" value="ECO:0007669"/>
    <property type="project" value="InterPro"/>
</dbReference>
<dbReference type="HAMAP" id="MF_00743">
    <property type="entry name" value="FumaraseC"/>
    <property type="match status" value="1"/>
</dbReference>
<dbReference type="PROSITE" id="PS00163">
    <property type="entry name" value="FUMARATE_LYASES"/>
    <property type="match status" value="1"/>
</dbReference>
<comment type="subcellular location">
    <subcellularLocation>
        <location evidence="4">Cytoplasm</location>
    </subcellularLocation>
</comment>
<evidence type="ECO:0000259" key="5">
    <source>
        <dbReference type="Pfam" id="PF00206"/>
    </source>
</evidence>
<dbReference type="PRINTS" id="PR00149">
    <property type="entry name" value="FUMRATELYASE"/>
</dbReference>
<comment type="subunit">
    <text evidence="4">Homotetramer.</text>
</comment>
<dbReference type="GO" id="GO:0006108">
    <property type="term" value="P:malate metabolic process"/>
    <property type="evidence" value="ECO:0007669"/>
    <property type="project" value="TreeGrafter"/>
</dbReference>
<evidence type="ECO:0000313" key="8">
    <source>
        <dbReference type="Proteomes" id="UP001220964"/>
    </source>
</evidence>
<feature type="binding site" evidence="4">
    <location>
        <begin position="98"/>
        <end position="100"/>
    </location>
    <ligand>
        <name>substrate</name>
    </ligand>
</feature>
<dbReference type="InterPro" id="IPR018951">
    <property type="entry name" value="Fumarase_C_C"/>
</dbReference>